<feature type="region of interest" description="Disordered" evidence="1">
    <location>
        <begin position="96"/>
        <end position="236"/>
    </location>
</feature>
<evidence type="ECO:0000259" key="2">
    <source>
        <dbReference type="Pfam" id="PF22874"/>
    </source>
</evidence>
<feature type="compositionally biased region" description="Polar residues" evidence="1">
    <location>
        <begin position="188"/>
        <end position="234"/>
    </location>
</feature>
<evidence type="ECO:0000313" key="4">
    <source>
        <dbReference type="Proteomes" id="UP000837801"/>
    </source>
</evidence>
<keyword evidence="4" id="KW-1185">Reference proteome</keyword>
<protein>
    <recommendedName>
        <fullName evidence="2">SBE2/SBE22 middle domain-containing protein</fullName>
    </recommendedName>
</protein>
<name>A0A9P0QUZ7_9ASCO</name>
<comment type="caution">
    <text evidence="3">The sequence shown here is derived from an EMBL/GenBank/DDBJ whole genome shotgun (WGS) entry which is preliminary data.</text>
</comment>
<dbReference type="OrthoDB" id="289721at2759"/>
<dbReference type="EMBL" id="CAKXYY010000024">
    <property type="protein sequence ID" value="CAH2355330.1"/>
    <property type="molecule type" value="Genomic_DNA"/>
</dbReference>
<feature type="region of interest" description="Disordered" evidence="1">
    <location>
        <begin position="299"/>
        <end position="327"/>
    </location>
</feature>
<dbReference type="InterPro" id="IPR053949">
    <property type="entry name" value="SBE2/SBE22_M"/>
</dbReference>
<evidence type="ECO:0000256" key="1">
    <source>
        <dbReference type="SAM" id="MobiDB-lite"/>
    </source>
</evidence>
<evidence type="ECO:0000313" key="3">
    <source>
        <dbReference type="EMBL" id="CAH2355330.1"/>
    </source>
</evidence>
<proteinExistence type="predicted"/>
<reference evidence="3" key="1">
    <citation type="submission" date="2022-03" db="EMBL/GenBank/DDBJ databases">
        <authorList>
            <person name="Legras J.-L."/>
            <person name="Devillers H."/>
            <person name="Grondin C."/>
        </authorList>
    </citation>
    <scope>NUCLEOTIDE SEQUENCE</scope>
    <source>
        <strain evidence="3">CLIB 1423</strain>
    </source>
</reference>
<dbReference type="AlphaFoldDB" id="A0A9P0QUZ7"/>
<gene>
    <name evidence="3" type="ORF">CLIB1423_24S01244</name>
</gene>
<feature type="domain" description="SBE2/SBE22 middle" evidence="2">
    <location>
        <begin position="368"/>
        <end position="453"/>
    </location>
</feature>
<feature type="compositionally biased region" description="Basic and acidic residues" evidence="1">
    <location>
        <begin position="100"/>
        <end position="113"/>
    </location>
</feature>
<feature type="compositionally biased region" description="Low complexity" evidence="1">
    <location>
        <begin position="114"/>
        <end position="137"/>
    </location>
</feature>
<feature type="compositionally biased region" description="Low complexity" evidence="1">
    <location>
        <begin position="299"/>
        <end position="310"/>
    </location>
</feature>
<organism evidence="3 4">
    <name type="scientific">[Candida] railenensis</name>
    <dbReference type="NCBI Taxonomy" id="45579"/>
    <lineage>
        <taxon>Eukaryota</taxon>
        <taxon>Fungi</taxon>
        <taxon>Dikarya</taxon>
        <taxon>Ascomycota</taxon>
        <taxon>Saccharomycotina</taxon>
        <taxon>Pichiomycetes</taxon>
        <taxon>Debaryomycetaceae</taxon>
        <taxon>Kurtzmaniella</taxon>
    </lineage>
</organism>
<dbReference type="Proteomes" id="UP000837801">
    <property type="component" value="Unassembled WGS sequence"/>
</dbReference>
<sequence>MNHSNFSHSSLDENMYDISISRNINTKKSFKSAYSPQRVGSLTSLTALNDVQPQHPIALTSNKRPGENYFIAKLNQSNPHLDSAIRPKSGESILSLQSDETSHSSHFDPHDSRLSSLSSTSIIDPSPSESPSNNHYSFTSSTDLTIDEEEEDEEDVVGSLRKVKAEQHSSGGSDDDDTYSIVSGDMIRSNSTITLRNPVRRSSTGASSNTPAKTRPKLTSLSTGNVSTIPSANGNRMGLLRTKTKYLSKDQIKERQLLRKQEYDANDDDDDEILNNDLDLVFNVPVITNHSELYLHQRLPSSSTPNLPLSRKSSVTSEKSAAGSKVKSYSNLMSDNKYYPAPKPFPMPGVNDQASHDAMVGGNTDIDHHVTHNISQYYSQRSTSISKLVKLSREQDLMYKLPNFVKSQSSLDDMQLMSTEKLNYLDQTRPINLPPKSSSDIFKHNKEFKKCLSDFELYNQNFINSRQRQHDSRNGYFKAWEDLSQSSTKEGGHKDFVRKLYRERNSVRSLNWNSNCPTNIRCSLLNGFLQISPVQVTEEDSFSYLMRKYESSPSSKLMGKDLEFSQIIRVILDKPLYKAIISKLNKEKIGSIMEEFKTLLYLQSMSSDGLHKHDELFLIPAIIFSLPENSTEEKFNLVQRINAKVLNKEFLVDFNESLGKWGSVGTSSLRKIFGNDNLKEFENLNSNNIWEIINQLSDTQPLSLSAPSTPILIQSFSSLSFDTENSDNSGSSEGSTAASSACLELITKIVQSLVVYVNSSAPKKFQLRILQGFMLAIFQFYHFGWNNFNDLISNNVPIKLNNSNNANENLNSFVNKWKDCLQYF</sequence>
<dbReference type="Pfam" id="PF22874">
    <property type="entry name" value="SBE2_M"/>
    <property type="match status" value="1"/>
</dbReference>
<feature type="compositionally biased region" description="Acidic residues" evidence="1">
    <location>
        <begin position="145"/>
        <end position="156"/>
    </location>
</feature>
<accession>A0A9P0QUZ7</accession>